<gene>
    <name evidence="2" type="ORF">M5X12_31795</name>
</gene>
<dbReference type="RefSeq" id="WP_268641323.1">
    <property type="nucleotide sequence ID" value="NZ_JAMDNP010000168.1"/>
</dbReference>
<sequence>KSGIITSRQITLGEDGTQTVVAKGTTLEGVLDRRVTVTEDYDRVRGNAETVIKHYVRRHIEDGIYPDRKIPFFVCAPDQRRGIETPWQSRYEPLHEVVQKIAKFCDIGYFAYLDIQKRKWVFDVMTGRDLTTGQKIYPPVIFSTQFNNVQSQEFVEADGNHKNVGYAGGKGEEEERLIQEVGNATGLERREVFMDCSSAEDSVELSEMGAQKLAEYGQIITFDGRVLDTRSFRYEVDWDLGDTVTLKDDQWGVELNSRITEVREIYEQDSKIEIQFGDEIPTVTKAVKSMQNQIDRLQTNSGLTEVVKRLDSGVLLRDNYFNIATIHTIRSGVEVQEFWLLINARYDHTTKRFKRINLDNFSFGWQMQANGTYPGEESIGDFVNQGMNLWKANGKKAYAVGDPAREQTGEDIGAYQPDGSWREFGIMLGWNNHFMCDAYGGMTIGGAGFEIDGAGTSPFCRLSLGKFSGGSSVPNRPVTEYMFTYNGTCWNTQHGLWNKDVDDISGFFYGLKAPINYYDTPDGSFNPWSNRADMDLAEFVVMKLPGSKPHHIENWEHLVQITTSGKAKIHGHDVPISSAVTVELNESNAANVFYPEGWTKENTFITSIKGIASDGAMKPVNNYDATYLDYGIYLGMPA</sequence>
<feature type="domain" description="Gp28/Gp37-like" evidence="1">
    <location>
        <begin position="2"/>
        <end position="278"/>
    </location>
</feature>
<evidence type="ECO:0000313" key="3">
    <source>
        <dbReference type="Proteomes" id="UP001527181"/>
    </source>
</evidence>
<dbReference type="Pfam" id="PF14594">
    <property type="entry name" value="Sipho_Gp37"/>
    <property type="match status" value="1"/>
</dbReference>
<comment type="caution">
    <text evidence="2">The sequence shown here is derived from an EMBL/GenBank/DDBJ whole genome shotgun (WGS) entry which is preliminary data.</text>
</comment>
<dbReference type="EMBL" id="JAMDNP010000168">
    <property type="protein sequence ID" value="MCY9765081.1"/>
    <property type="molecule type" value="Genomic_DNA"/>
</dbReference>
<name>A0ABT4H8Y6_PAEAL</name>
<protein>
    <submittedName>
        <fullName evidence="2">Siphovirus ReqiPepy6 Gp37-like family protein</fullName>
    </submittedName>
</protein>
<feature type="non-terminal residue" evidence="2">
    <location>
        <position position="638"/>
    </location>
</feature>
<organism evidence="2 3">
    <name type="scientific">Paenibacillus alvei</name>
    <name type="common">Bacillus alvei</name>
    <dbReference type="NCBI Taxonomy" id="44250"/>
    <lineage>
        <taxon>Bacteria</taxon>
        <taxon>Bacillati</taxon>
        <taxon>Bacillota</taxon>
        <taxon>Bacilli</taxon>
        <taxon>Bacillales</taxon>
        <taxon>Paenibacillaceae</taxon>
        <taxon>Paenibacillus</taxon>
    </lineage>
</organism>
<evidence type="ECO:0000259" key="1">
    <source>
        <dbReference type="Pfam" id="PF14594"/>
    </source>
</evidence>
<dbReference type="InterPro" id="IPR029432">
    <property type="entry name" value="Gp28/Gp37-like_dom"/>
</dbReference>
<dbReference type="Proteomes" id="UP001527181">
    <property type="component" value="Unassembled WGS sequence"/>
</dbReference>
<proteinExistence type="predicted"/>
<feature type="non-terminal residue" evidence="2">
    <location>
        <position position="1"/>
    </location>
</feature>
<reference evidence="2 3" key="1">
    <citation type="submission" date="2022-05" db="EMBL/GenBank/DDBJ databases">
        <title>Genome Sequencing of Bee-Associated Microbes.</title>
        <authorList>
            <person name="Dunlap C."/>
        </authorList>
    </citation>
    <scope>NUCLEOTIDE SEQUENCE [LARGE SCALE GENOMIC DNA]</scope>
    <source>
        <strain evidence="2 3">NRRL B-04010</strain>
    </source>
</reference>
<accession>A0ABT4H8Y6</accession>
<evidence type="ECO:0000313" key="2">
    <source>
        <dbReference type="EMBL" id="MCY9765081.1"/>
    </source>
</evidence>
<keyword evidence="3" id="KW-1185">Reference proteome</keyword>